<keyword evidence="2" id="KW-1185">Reference proteome</keyword>
<dbReference type="EMBL" id="CM002922">
    <property type="protein sequence ID" value="KGN66691.1"/>
    <property type="molecule type" value="Genomic_DNA"/>
</dbReference>
<reference evidence="1 2" key="2">
    <citation type="journal article" date="2009" name="PLoS ONE">
        <title>An integrated genetic and cytogenetic map of the cucumber genome.</title>
        <authorList>
            <person name="Ren Y."/>
            <person name="Zhang Z."/>
            <person name="Liu J."/>
            <person name="Staub J.E."/>
            <person name="Han Y."/>
            <person name="Cheng Z."/>
            <person name="Li X."/>
            <person name="Lu J."/>
            <person name="Miao H."/>
            <person name="Kang H."/>
            <person name="Xie B."/>
            <person name="Gu X."/>
            <person name="Wang X."/>
            <person name="Du Y."/>
            <person name="Jin W."/>
            <person name="Huang S."/>
        </authorList>
    </citation>
    <scope>NUCLEOTIDE SEQUENCE [LARGE SCALE GENOMIC DNA]</scope>
    <source>
        <strain evidence="2">cv. 9930</strain>
    </source>
</reference>
<reference evidence="1 2" key="4">
    <citation type="journal article" date="2011" name="BMC Genomics">
        <title>RNA-Seq improves annotation of protein-coding genes in the cucumber genome.</title>
        <authorList>
            <person name="Li Z."/>
            <person name="Zhang Z."/>
            <person name="Yan P."/>
            <person name="Huang S."/>
            <person name="Fei Z."/>
            <person name="Lin K."/>
        </authorList>
    </citation>
    <scope>NUCLEOTIDE SEQUENCE [LARGE SCALE GENOMIC DNA]</scope>
    <source>
        <strain evidence="2">cv. 9930</strain>
    </source>
</reference>
<proteinExistence type="predicted"/>
<dbReference type="Proteomes" id="UP000029981">
    <property type="component" value="Chromosome 1"/>
</dbReference>
<organism evidence="1 2">
    <name type="scientific">Cucumis sativus</name>
    <name type="common">Cucumber</name>
    <dbReference type="NCBI Taxonomy" id="3659"/>
    <lineage>
        <taxon>Eukaryota</taxon>
        <taxon>Viridiplantae</taxon>
        <taxon>Streptophyta</taxon>
        <taxon>Embryophyta</taxon>
        <taxon>Tracheophyta</taxon>
        <taxon>Spermatophyta</taxon>
        <taxon>Magnoliopsida</taxon>
        <taxon>eudicotyledons</taxon>
        <taxon>Gunneridae</taxon>
        <taxon>Pentapetalae</taxon>
        <taxon>rosids</taxon>
        <taxon>fabids</taxon>
        <taxon>Cucurbitales</taxon>
        <taxon>Cucurbitaceae</taxon>
        <taxon>Benincaseae</taxon>
        <taxon>Cucumis</taxon>
    </lineage>
</organism>
<accession>A0A0A0M384</accession>
<name>A0A0A0M384_CUCSA</name>
<evidence type="ECO:0000313" key="2">
    <source>
        <dbReference type="Proteomes" id="UP000029981"/>
    </source>
</evidence>
<dbReference type="Gramene" id="KGN66691">
    <property type="protein sequence ID" value="KGN66691"/>
    <property type="gene ID" value="Csa_1G659620"/>
</dbReference>
<sequence>MHATSSSSTLHQRKTLVAVSPHLSVSHSAGPSLSSALVVESSLFVDHVPSSPPLLKPLSGAKCYPSKEAASRADSLLRPSRL</sequence>
<dbReference type="AlphaFoldDB" id="A0A0A0M384"/>
<reference evidence="1 2" key="1">
    <citation type="journal article" date="2009" name="Nat. Genet.">
        <title>The genome of the cucumber, Cucumis sativus L.</title>
        <authorList>
            <person name="Huang S."/>
            <person name="Li R."/>
            <person name="Zhang Z."/>
            <person name="Li L."/>
            <person name="Gu X."/>
            <person name="Fan W."/>
            <person name="Lucas W.J."/>
            <person name="Wang X."/>
            <person name="Xie B."/>
            <person name="Ni P."/>
            <person name="Ren Y."/>
            <person name="Zhu H."/>
            <person name="Li J."/>
            <person name="Lin K."/>
            <person name="Jin W."/>
            <person name="Fei Z."/>
            <person name="Li G."/>
            <person name="Staub J."/>
            <person name="Kilian A."/>
            <person name="van der Vossen E.A."/>
            <person name="Wu Y."/>
            <person name="Guo J."/>
            <person name="He J."/>
            <person name="Jia Z."/>
            <person name="Ren Y."/>
            <person name="Tian G."/>
            <person name="Lu Y."/>
            <person name="Ruan J."/>
            <person name="Qian W."/>
            <person name="Wang M."/>
            <person name="Huang Q."/>
            <person name="Li B."/>
            <person name="Xuan Z."/>
            <person name="Cao J."/>
            <person name="Asan"/>
            <person name="Wu Z."/>
            <person name="Zhang J."/>
            <person name="Cai Q."/>
            <person name="Bai Y."/>
            <person name="Zhao B."/>
            <person name="Han Y."/>
            <person name="Li Y."/>
            <person name="Li X."/>
            <person name="Wang S."/>
            <person name="Shi Q."/>
            <person name="Liu S."/>
            <person name="Cho W.K."/>
            <person name="Kim J.Y."/>
            <person name="Xu Y."/>
            <person name="Heller-Uszynska K."/>
            <person name="Miao H."/>
            <person name="Cheng Z."/>
            <person name="Zhang S."/>
            <person name="Wu J."/>
            <person name="Yang Y."/>
            <person name="Kang H."/>
            <person name="Li M."/>
            <person name="Liang H."/>
            <person name="Ren X."/>
            <person name="Shi Z."/>
            <person name="Wen M."/>
            <person name="Jian M."/>
            <person name="Yang H."/>
            <person name="Zhang G."/>
            <person name="Yang Z."/>
            <person name="Chen R."/>
            <person name="Liu S."/>
            <person name="Li J."/>
            <person name="Ma L."/>
            <person name="Liu H."/>
            <person name="Zhou Y."/>
            <person name="Zhao J."/>
            <person name="Fang X."/>
            <person name="Li G."/>
            <person name="Fang L."/>
            <person name="Li Y."/>
            <person name="Liu D."/>
            <person name="Zheng H."/>
            <person name="Zhang Y."/>
            <person name="Qin N."/>
            <person name="Li Z."/>
            <person name="Yang G."/>
            <person name="Yang S."/>
            <person name="Bolund L."/>
            <person name="Kristiansen K."/>
            <person name="Zheng H."/>
            <person name="Li S."/>
            <person name="Zhang X."/>
            <person name="Yang H."/>
            <person name="Wang J."/>
            <person name="Sun R."/>
            <person name="Zhang B."/>
            <person name="Jiang S."/>
            <person name="Wang J."/>
            <person name="Du Y."/>
            <person name="Li S."/>
        </authorList>
    </citation>
    <scope>NUCLEOTIDE SEQUENCE [LARGE SCALE GENOMIC DNA]</scope>
    <source>
        <strain evidence="2">cv. 9930</strain>
    </source>
</reference>
<reference evidence="1 2" key="3">
    <citation type="journal article" date="2010" name="BMC Genomics">
        <title>Transcriptome sequencing and comparative analysis of cucumber flowers with different sex types.</title>
        <authorList>
            <person name="Guo S."/>
            <person name="Zheng Y."/>
            <person name="Joung J.G."/>
            <person name="Liu S."/>
            <person name="Zhang Z."/>
            <person name="Crasta O.R."/>
            <person name="Sobral B.W."/>
            <person name="Xu Y."/>
            <person name="Huang S."/>
            <person name="Fei Z."/>
        </authorList>
    </citation>
    <scope>NUCLEOTIDE SEQUENCE [LARGE SCALE GENOMIC DNA]</scope>
    <source>
        <strain evidence="2">cv. 9930</strain>
    </source>
</reference>
<protein>
    <submittedName>
        <fullName evidence="1">Uncharacterized protein</fullName>
    </submittedName>
</protein>
<gene>
    <name evidence="1" type="ORF">Csa_1G659620</name>
</gene>
<evidence type="ECO:0000313" key="1">
    <source>
        <dbReference type="EMBL" id="KGN66691.1"/>
    </source>
</evidence>